<dbReference type="Proteomes" id="UP000019376">
    <property type="component" value="Unassembled WGS sequence"/>
</dbReference>
<accession>S8ARK9</accession>
<gene>
    <name evidence="2" type="ORF">PDE_03599</name>
</gene>
<evidence type="ECO:0000313" key="3">
    <source>
        <dbReference type="Proteomes" id="UP000019376"/>
    </source>
</evidence>
<organism evidence="2 3">
    <name type="scientific">Penicillium oxalicum (strain 114-2 / CGMCC 5302)</name>
    <name type="common">Penicillium decumbens</name>
    <dbReference type="NCBI Taxonomy" id="933388"/>
    <lineage>
        <taxon>Eukaryota</taxon>
        <taxon>Fungi</taxon>
        <taxon>Dikarya</taxon>
        <taxon>Ascomycota</taxon>
        <taxon>Pezizomycotina</taxon>
        <taxon>Eurotiomycetes</taxon>
        <taxon>Eurotiomycetidae</taxon>
        <taxon>Eurotiales</taxon>
        <taxon>Aspergillaceae</taxon>
        <taxon>Penicillium</taxon>
    </lineage>
</organism>
<proteinExistence type="predicted"/>
<dbReference type="EMBL" id="KB644411">
    <property type="protein sequence ID" value="EPS28653.1"/>
    <property type="molecule type" value="Genomic_DNA"/>
</dbReference>
<evidence type="ECO:0000313" key="2">
    <source>
        <dbReference type="EMBL" id="EPS28653.1"/>
    </source>
</evidence>
<protein>
    <submittedName>
        <fullName evidence="2">Uncharacterized protein</fullName>
    </submittedName>
</protein>
<feature type="region of interest" description="Disordered" evidence="1">
    <location>
        <begin position="1"/>
        <end position="98"/>
    </location>
</feature>
<name>S8ARK9_PENO1</name>
<sequence>MFGRGSAQCGYQVTEDDGTKSSSEFLESASCIPRGSTGDRPWRGLGAQEGKSTVKPTVEPSPPSSGKVLNGDCPGQVNRSPNTSRWMKPYADPPRLQSDSARPTVYILSALVGY</sequence>
<reference evidence="2 3" key="1">
    <citation type="journal article" date="2013" name="PLoS ONE">
        <title>Genomic and secretomic analyses reveal unique features of the lignocellulolytic enzyme system of Penicillium decumbens.</title>
        <authorList>
            <person name="Liu G."/>
            <person name="Zhang L."/>
            <person name="Wei X."/>
            <person name="Zou G."/>
            <person name="Qin Y."/>
            <person name="Ma L."/>
            <person name="Li J."/>
            <person name="Zheng H."/>
            <person name="Wang S."/>
            <person name="Wang C."/>
            <person name="Xun L."/>
            <person name="Zhao G.-P."/>
            <person name="Zhou Z."/>
            <person name="Qu Y."/>
        </authorList>
    </citation>
    <scope>NUCLEOTIDE SEQUENCE [LARGE SCALE GENOMIC DNA]</scope>
    <source>
        <strain evidence="3">114-2 / CGMCC 5302</strain>
    </source>
</reference>
<dbReference type="AlphaFoldDB" id="S8ARK9"/>
<evidence type="ECO:0000256" key="1">
    <source>
        <dbReference type="SAM" id="MobiDB-lite"/>
    </source>
</evidence>
<keyword evidence="3" id="KW-1185">Reference proteome</keyword>
<dbReference type="HOGENOM" id="CLU_2121884_0_0_1"/>